<dbReference type="InterPro" id="IPR012337">
    <property type="entry name" value="RNaseH-like_sf"/>
</dbReference>
<gene>
    <name evidence="7" type="ORF">Sangu_2878100</name>
</gene>
<dbReference type="InterPro" id="IPR054722">
    <property type="entry name" value="PolX-like_BBD"/>
</dbReference>
<protein>
    <submittedName>
        <fullName evidence="7">Retrovirus-related Pol polyprotein from transposon TNT 1-94</fullName>
    </submittedName>
</protein>
<reference evidence="7" key="2">
    <citation type="journal article" date="2024" name="Plant">
        <title>Genomic evolution and insights into agronomic trait innovations of Sesamum species.</title>
        <authorList>
            <person name="Miao H."/>
            <person name="Wang L."/>
            <person name="Qu L."/>
            <person name="Liu H."/>
            <person name="Sun Y."/>
            <person name="Le M."/>
            <person name="Wang Q."/>
            <person name="Wei S."/>
            <person name="Zheng Y."/>
            <person name="Lin W."/>
            <person name="Duan Y."/>
            <person name="Cao H."/>
            <person name="Xiong S."/>
            <person name="Wang X."/>
            <person name="Wei L."/>
            <person name="Li C."/>
            <person name="Ma Q."/>
            <person name="Ju M."/>
            <person name="Zhao R."/>
            <person name="Li G."/>
            <person name="Mu C."/>
            <person name="Tian Q."/>
            <person name="Mei H."/>
            <person name="Zhang T."/>
            <person name="Gao T."/>
            <person name="Zhang H."/>
        </authorList>
    </citation>
    <scope>NUCLEOTIDE SEQUENCE</scope>
    <source>
        <strain evidence="7">G01</strain>
    </source>
</reference>
<dbReference type="InterPro" id="IPR025724">
    <property type="entry name" value="GAG-pre-integrase_dom"/>
</dbReference>
<comment type="caution">
    <text evidence="7">The sequence shown here is derived from an EMBL/GenBank/DDBJ whole genome shotgun (WGS) entry which is preliminary data.</text>
</comment>
<organism evidence="7">
    <name type="scientific">Sesamum angustifolium</name>
    <dbReference type="NCBI Taxonomy" id="2727405"/>
    <lineage>
        <taxon>Eukaryota</taxon>
        <taxon>Viridiplantae</taxon>
        <taxon>Streptophyta</taxon>
        <taxon>Embryophyta</taxon>
        <taxon>Tracheophyta</taxon>
        <taxon>Spermatophyta</taxon>
        <taxon>Magnoliopsida</taxon>
        <taxon>eudicotyledons</taxon>
        <taxon>Gunneridae</taxon>
        <taxon>Pentapetalae</taxon>
        <taxon>asterids</taxon>
        <taxon>lamiids</taxon>
        <taxon>Lamiales</taxon>
        <taxon>Pedaliaceae</taxon>
        <taxon>Sesamum</taxon>
    </lineage>
</organism>
<evidence type="ECO:0000259" key="5">
    <source>
        <dbReference type="Pfam" id="PF13976"/>
    </source>
</evidence>
<dbReference type="PANTHER" id="PTHR42648">
    <property type="entry name" value="TRANSPOSASE, PUTATIVE-RELATED"/>
    <property type="match status" value="1"/>
</dbReference>
<keyword evidence="2" id="KW-0479">Metal-binding</keyword>
<evidence type="ECO:0000256" key="2">
    <source>
        <dbReference type="ARBA" id="ARBA00022723"/>
    </source>
</evidence>
<sequence>MGKGKGKVGSKSIRANDVCMHCRKKDHWKIEFPKLLSNAGTFVIEVNMITNFASWLLDTGRGAHICNDLQVSERSRKLSRDEVVLKLGDGKAIATQSAVIVHLAVSDEVRIELKDLYYSPSMIKNIISISLLDNHDLMMSAQNKRKMDNQENAQIWHTRLGHISQDRIRRLVNSKSLEIDDLDHLLACGSCLKGKLTKKPFVGQRTLASNLLDLIYLNVCGPLNKQARGGFFYFITFTDDRSQYGYVYLMRYNYEAFGRFKELRLEVENQIGRKIKALRLDRGGGTEPCWTMKSFIELPLSSWGYALKTATKLLNMAPTNTIAETPYLIWHNKPASYKYLGVWGSPAYVKRLVGDKVDLRSSLCRFIEEEIYMDQQEGFTSVGEEQKVCHLQRSIYGLKRASRSWNIRFDEVIWGYNFIKNNFDPCIYKKVSGSSVAFLVLYVNDILLIGNDVKILGDTKA</sequence>
<keyword evidence="3" id="KW-0378">Hydrolase</keyword>
<keyword evidence="1" id="KW-0645">Protease</keyword>
<dbReference type="Pfam" id="PF07727">
    <property type="entry name" value="RVT_2"/>
    <property type="match status" value="1"/>
</dbReference>
<evidence type="ECO:0000259" key="4">
    <source>
        <dbReference type="Pfam" id="PF07727"/>
    </source>
</evidence>
<dbReference type="GO" id="GO:0008233">
    <property type="term" value="F:peptidase activity"/>
    <property type="evidence" value="ECO:0007669"/>
    <property type="project" value="UniProtKB-KW"/>
</dbReference>
<evidence type="ECO:0000313" key="7">
    <source>
        <dbReference type="EMBL" id="KAL0283600.1"/>
    </source>
</evidence>
<reference evidence="7" key="1">
    <citation type="submission" date="2020-06" db="EMBL/GenBank/DDBJ databases">
        <authorList>
            <person name="Li T."/>
            <person name="Hu X."/>
            <person name="Zhang T."/>
            <person name="Song X."/>
            <person name="Zhang H."/>
            <person name="Dai N."/>
            <person name="Sheng W."/>
            <person name="Hou X."/>
            <person name="Wei L."/>
        </authorList>
    </citation>
    <scope>NUCLEOTIDE SEQUENCE</scope>
    <source>
        <strain evidence="7">G01</strain>
        <tissue evidence="7">Leaf</tissue>
    </source>
</reference>
<accession>A0AAW2IPN2</accession>
<dbReference type="GO" id="GO:0006508">
    <property type="term" value="P:proteolysis"/>
    <property type="evidence" value="ECO:0007669"/>
    <property type="project" value="UniProtKB-KW"/>
</dbReference>
<dbReference type="InterPro" id="IPR013103">
    <property type="entry name" value="RVT_2"/>
</dbReference>
<evidence type="ECO:0000259" key="6">
    <source>
        <dbReference type="Pfam" id="PF22936"/>
    </source>
</evidence>
<name>A0AAW2IPN2_9LAMI</name>
<evidence type="ECO:0000256" key="3">
    <source>
        <dbReference type="ARBA" id="ARBA00022801"/>
    </source>
</evidence>
<dbReference type="InterPro" id="IPR039537">
    <property type="entry name" value="Retrotran_Ty1/copia-like"/>
</dbReference>
<dbReference type="AlphaFoldDB" id="A0AAW2IPN2"/>
<dbReference type="Pfam" id="PF22936">
    <property type="entry name" value="Pol_BBD"/>
    <property type="match status" value="1"/>
</dbReference>
<feature type="domain" description="Retrovirus-related Pol polyprotein from transposon TNT 1-94-like beta-barrel" evidence="6">
    <location>
        <begin position="55"/>
        <end position="135"/>
    </location>
</feature>
<dbReference type="GO" id="GO:0046872">
    <property type="term" value="F:metal ion binding"/>
    <property type="evidence" value="ECO:0007669"/>
    <property type="project" value="UniProtKB-KW"/>
</dbReference>
<feature type="domain" description="Reverse transcriptase Ty1/copia-type" evidence="4">
    <location>
        <begin position="364"/>
        <end position="460"/>
    </location>
</feature>
<dbReference type="EMBL" id="JACGWK010001711">
    <property type="protein sequence ID" value="KAL0283600.1"/>
    <property type="molecule type" value="Genomic_DNA"/>
</dbReference>
<dbReference type="SUPFAM" id="SSF53098">
    <property type="entry name" value="Ribonuclease H-like"/>
    <property type="match status" value="1"/>
</dbReference>
<feature type="domain" description="GAG-pre-integrase" evidence="5">
    <location>
        <begin position="149"/>
        <end position="195"/>
    </location>
</feature>
<evidence type="ECO:0000256" key="1">
    <source>
        <dbReference type="ARBA" id="ARBA00022670"/>
    </source>
</evidence>
<dbReference type="Pfam" id="PF13976">
    <property type="entry name" value="gag_pre-integrs"/>
    <property type="match status" value="1"/>
</dbReference>
<proteinExistence type="predicted"/>
<dbReference type="PANTHER" id="PTHR42648:SF27">
    <property type="entry name" value="RNA-DIRECTED DNA POLYMERASE"/>
    <property type="match status" value="1"/>
</dbReference>